<dbReference type="Proteomes" id="UP000546324">
    <property type="component" value="Unassembled WGS sequence"/>
</dbReference>
<keyword evidence="2" id="KW-1185">Reference proteome</keyword>
<evidence type="ECO:0000313" key="1">
    <source>
        <dbReference type="EMBL" id="MBB6396461.1"/>
    </source>
</evidence>
<organism evidence="1 2">
    <name type="scientific">Actinomadura coerulea</name>
    <dbReference type="NCBI Taxonomy" id="46159"/>
    <lineage>
        <taxon>Bacteria</taxon>
        <taxon>Bacillati</taxon>
        <taxon>Actinomycetota</taxon>
        <taxon>Actinomycetes</taxon>
        <taxon>Streptosporangiales</taxon>
        <taxon>Thermomonosporaceae</taxon>
        <taxon>Actinomadura</taxon>
    </lineage>
</organism>
<comment type="caution">
    <text evidence="1">The sequence shown here is derived from an EMBL/GenBank/DDBJ whole genome shotgun (WGS) entry which is preliminary data.</text>
</comment>
<accession>A0A7X0G127</accession>
<proteinExistence type="predicted"/>
<dbReference type="AlphaFoldDB" id="A0A7X0G127"/>
<evidence type="ECO:0000313" key="2">
    <source>
        <dbReference type="Proteomes" id="UP000546324"/>
    </source>
</evidence>
<sequence>MPDPVLTEIGWAGTALRLAGTLKPRGAVSGIELLLRERGGDGLLRVPASARERDGRIAFEAEVDVATLAGGDPLPGGLWDVNLSVGAPMQTTVVPLGPVSAPGLDASPLRRFLPDSCTVIAYFGAGGALMIDVGGRPHVAGSVAADTLSWNEEREEVVVAGHIDLRRTGRPISGTLLMTERRSRHVYEVIAMLEERPHRLGYRAVVPATRAFIDDPLPRGTWDVSLCLGFSGMHREMRLLAPDEPVDVQVWRRLRHVRVVSSAAPGPLTITVGRV</sequence>
<name>A0A7X0G127_9ACTN</name>
<reference evidence="1 2" key="1">
    <citation type="submission" date="2020-08" db="EMBL/GenBank/DDBJ databases">
        <title>Sequencing the genomes of 1000 actinobacteria strains.</title>
        <authorList>
            <person name="Klenk H.-P."/>
        </authorList>
    </citation>
    <scope>NUCLEOTIDE SEQUENCE [LARGE SCALE GENOMIC DNA]</scope>
    <source>
        <strain evidence="1 2">DSM 43675</strain>
    </source>
</reference>
<protein>
    <submittedName>
        <fullName evidence="1">Uncharacterized protein</fullName>
    </submittedName>
</protein>
<dbReference type="EMBL" id="JACHMQ010000001">
    <property type="protein sequence ID" value="MBB6396461.1"/>
    <property type="molecule type" value="Genomic_DNA"/>
</dbReference>
<gene>
    <name evidence="1" type="ORF">BKA00_003375</name>
</gene>
<dbReference type="RefSeq" id="WP_185026150.1">
    <property type="nucleotide sequence ID" value="NZ_JACHMQ010000001.1"/>
</dbReference>